<dbReference type="SUPFAM" id="SSF52058">
    <property type="entry name" value="L domain-like"/>
    <property type="match status" value="1"/>
</dbReference>
<dbReference type="SMART" id="SM00369">
    <property type="entry name" value="LRR_TYP"/>
    <property type="match status" value="3"/>
</dbReference>
<reference evidence="5" key="5">
    <citation type="submission" date="2019-02" db="EMBL/GenBank/DDBJ databases">
        <title>FDA dAtabase for Regulatory Grade micrObial Sequences (FDA-ARGOS): Supporting development and validation of Infectious Disease Dx tests.</title>
        <authorList>
            <person name="Duncan R."/>
            <person name="Fisher C."/>
            <person name="Tallon L.J."/>
            <person name="Sadzewicz L."/>
            <person name="Sengamalay N."/>
            <person name="Ott S."/>
            <person name="Godinez A."/>
            <person name="Nagaraj S."/>
            <person name="Nadendla S."/>
            <person name="Sichtig H."/>
        </authorList>
    </citation>
    <scope>NUCLEOTIDE SEQUENCE</scope>
    <source>
        <strain evidence="5">FDAARGOS_361</strain>
    </source>
</reference>
<evidence type="ECO:0000313" key="7">
    <source>
        <dbReference type="Proteomes" id="UP000274082"/>
    </source>
</evidence>
<keyword evidence="1" id="KW-0433">Leucine-rich repeat</keyword>
<dbReference type="AlphaFoldDB" id="A0A3S7WQZ4"/>
<dbReference type="InterPro" id="IPR032675">
    <property type="entry name" value="LRR_dom_sf"/>
</dbReference>
<dbReference type="KEGG" id="ldo:LDBPK_100160"/>
<dbReference type="InterPro" id="IPR003591">
    <property type="entry name" value="Leu-rich_rpt_typical-subtyp"/>
</dbReference>
<evidence type="ECO:0000313" key="6">
    <source>
        <dbReference type="Proteomes" id="UP000008980"/>
    </source>
</evidence>
<reference evidence="4 6" key="1">
    <citation type="journal article" date="2011" name="Genome Res.">
        <title>Whole genome sequencing of multiple Leishmania donovani clinical isolates provides insights into population structure and mechanisms of drug resistance.</title>
        <authorList>
            <person name="Downing T."/>
            <person name="Imamura H."/>
            <person name="Decuypere S."/>
            <person name="Clark T.G."/>
            <person name="Coombs G.H."/>
            <person name="Cotton J.A."/>
            <person name="Hilley J.D."/>
            <person name="de Doncker S."/>
            <person name="Maes I."/>
            <person name="Mottram J.C."/>
            <person name="Quail M.A."/>
            <person name="Rijal S."/>
            <person name="Sanders M."/>
            <person name="Schonian G."/>
            <person name="Stark O."/>
            <person name="Sundar S."/>
            <person name="Vanaerschot M."/>
            <person name="Hertz-Fowler C."/>
            <person name="Dujardin J.C."/>
            <person name="Berriman M."/>
        </authorList>
    </citation>
    <scope>NUCLEOTIDE SEQUENCE [LARGE SCALE GENOMIC DNA]</scope>
    <source>
        <strain evidence="4 6">BPK282A1</strain>
    </source>
</reference>
<reference evidence="4" key="2">
    <citation type="submission" date="2011-01" db="EMBL/GenBank/DDBJ databases">
        <authorList>
            <person name="Zhao B.P."/>
            <person name="Ren Z.A."/>
            <person name="Li C.D."/>
        </authorList>
    </citation>
    <scope>NUCLEOTIDE SEQUENCE</scope>
    <source>
        <strain evidence="4">BPK282A1</strain>
    </source>
</reference>
<evidence type="ECO:0000256" key="1">
    <source>
        <dbReference type="ARBA" id="ARBA00022614"/>
    </source>
</evidence>
<dbReference type="Proteomes" id="UP000318447">
    <property type="component" value="Unassembled WGS sequence"/>
</dbReference>
<dbReference type="PANTHER" id="PTHR48051">
    <property type="match status" value="1"/>
</dbReference>
<sequence length="238" mass="26987">MAMVHTTYPQCLSLVEADTAEVEVQQALEDGANTLYFSHHFNHTDVPPSIAALREQLEVLHIDNNYPFTAISPRVTALTNLRWLNASYCSLRSVDSSISRLSKLERLTLNNNLLTWLPLDVWQLKALEELHLDNNQLNVLPGGLLFLPRLRVLTLENNPLYTPEEVHGAAAATYIPAQRSVDCSACCIRSRNYKVFVTFHTIVGHRDVPFVHFVCSDECAVHVRTRLEAYDRAHLNQQ</sequence>
<protein>
    <submittedName>
        <fullName evidence="5">Leucine Rich repeats (2 copies) family protein</fullName>
    </submittedName>
    <submittedName>
        <fullName evidence="3">Leucine-rich repeat protein, putative</fullName>
    </submittedName>
</protein>
<dbReference type="RefSeq" id="XP_003858856.1">
    <property type="nucleotide sequence ID" value="XM_003858808.1"/>
</dbReference>
<dbReference type="Pfam" id="PF13855">
    <property type="entry name" value="LRR_8"/>
    <property type="match status" value="1"/>
</dbReference>
<evidence type="ECO:0000313" key="3">
    <source>
        <dbReference type="EMBL" id="AYU76623.1"/>
    </source>
</evidence>
<proteinExistence type="predicted"/>
<reference evidence="6" key="3">
    <citation type="submission" date="2011-02" db="EMBL/GenBank/DDBJ databases">
        <title>Whole genome sequencing of Leishmania donovani clinical lines reveals dynamic variation related to drug resistance.</title>
        <authorList>
            <person name="Downing T."/>
            <person name="Imamura H."/>
            <person name="Sanders M."/>
            <person name="Decuypere S."/>
            <person name="Hertz-Fowler C."/>
            <person name="Clark T.G."/>
            <person name="Rijal S."/>
            <person name="Sundar S."/>
            <person name="Quail M.A."/>
            <person name="De Doncker S."/>
            <person name="Maes I."/>
            <person name="Vanaerschot M."/>
            <person name="Stark O."/>
            <person name="Schonian G."/>
            <person name="Dujardin J.C."/>
            <person name="Berriman M."/>
        </authorList>
    </citation>
    <scope>NUCLEOTIDE SEQUENCE [LARGE SCALE GENOMIC DNA]</scope>
    <source>
        <strain evidence="6">BPK282A1</strain>
    </source>
</reference>
<dbReference type="OrthoDB" id="1394818at2759"/>
<evidence type="ECO:0000256" key="2">
    <source>
        <dbReference type="ARBA" id="ARBA00022737"/>
    </source>
</evidence>
<keyword evidence="7" id="KW-1185">Reference proteome</keyword>
<reference evidence="3 7" key="4">
    <citation type="journal article" date="2018" name="Sci. Rep.">
        <title>A complete Leishmania donovani reference genome identifies novel genetic variations associated with virulence.</title>
        <authorList>
            <person name="Lypaczewski P."/>
            <person name="Hoshizaki J."/>
            <person name="Zhang W.-W."/>
            <person name="McCall L.-I."/>
            <person name="Torcivia-Rodriguez J."/>
            <person name="Simonyan V."/>
            <person name="Kaur A."/>
            <person name="Dewar K."/>
            <person name="Matlashewski G."/>
        </authorList>
    </citation>
    <scope>NUCLEOTIDE SEQUENCE [LARGE SCALE GENOMIC DNA]</scope>
    <source>
        <strain evidence="3 7">LdCL</strain>
    </source>
</reference>
<gene>
    <name evidence="5" type="ORF">CGC21_23830</name>
    <name evidence="4" type="ORF">LDBPK_100160</name>
    <name evidence="3" type="ORF">LdCL_100006800</name>
</gene>
<dbReference type="PANTHER" id="PTHR48051:SF54">
    <property type="entry name" value="LEUCINE-RICH REPEAT-CONTAINING PROTEIN"/>
    <property type="match status" value="1"/>
</dbReference>
<dbReference type="Proteomes" id="UP000274082">
    <property type="component" value="Chromosome 10"/>
</dbReference>
<dbReference type="VEuPathDB" id="TriTrypDB:LdCL_100006800"/>
<keyword evidence="2" id="KW-0677">Repeat</keyword>
<evidence type="ECO:0000313" key="5">
    <source>
        <dbReference type="EMBL" id="TPP46659.1"/>
    </source>
</evidence>
<dbReference type="InterPro" id="IPR001611">
    <property type="entry name" value="Leu-rich_rpt"/>
</dbReference>
<name>A0A3S7WQZ4_LEIDO</name>
<dbReference type="GO" id="GO:0005737">
    <property type="term" value="C:cytoplasm"/>
    <property type="evidence" value="ECO:0007669"/>
    <property type="project" value="TreeGrafter"/>
</dbReference>
<dbReference type="PROSITE" id="PS51450">
    <property type="entry name" value="LRR"/>
    <property type="match status" value="1"/>
</dbReference>
<dbReference type="Proteomes" id="UP000008980">
    <property type="component" value="Chromosome 10"/>
</dbReference>
<dbReference type="OMA" id="DCSACCI"/>
<organism evidence="3 7">
    <name type="scientific">Leishmania donovani</name>
    <dbReference type="NCBI Taxonomy" id="5661"/>
    <lineage>
        <taxon>Eukaryota</taxon>
        <taxon>Discoba</taxon>
        <taxon>Euglenozoa</taxon>
        <taxon>Kinetoplastea</taxon>
        <taxon>Metakinetoplastina</taxon>
        <taxon>Trypanosomatida</taxon>
        <taxon>Trypanosomatidae</taxon>
        <taxon>Leishmaniinae</taxon>
        <taxon>Leishmania</taxon>
    </lineage>
</organism>
<dbReference type="VEuPathDB" id="TriTrypDB:LdBPK_100160.1"/>
<dbReference type="EMBL" id="CP029509">
    <property type="protein sequence ID" value="AYU76623.1"/>
    <property type="molecule type" value="Genomic_DNA"/>
</dbReference>
<evidence type="ECO:0000313" key="8">
    <source>
        <dbReference type="Proteomes" id="UP000318447"/>
    </source>
</evidence>
<dbReference type="InterPro" id="IPR050216">
    <property type="entry name" value="LRR_domain-containing"/>
</dbReference>
<evidence type="ECO:0000313" key="4">
    <source>
        <dbReference type="EMBL" id="CBZ32137.1"/>
    </source>
</evidence>
<dbReference type="EMBL" id="FR799597">
    <property type="protein sequence ID" value="CBZ32137.1"/>
    <property type="molecule type" value="Genomic_DNA"/>
</dbReference>
<dbReference type="FunFam" id="3.80.10.10:FF:000945">
    <property type="entry name" value="Putative leucine-rich repeat protein"/>
    <property type="match status" value="1"/>
</dbReference>
<reference evidence="8" key="6">
    <citation type="submission" date="2019-02" db="EMBL/GenBank/DDBJ databases">
        <title>FDA dAtabase for Regulatory Grade micrObial Sequences (FDA-ARGOS): Supporting development and validation of Infectious Disease Dx tests.</title>
        <authorList>
            <person name="Duncan R."/>
            <person name="Fisher C."/>
            <person name="Tallon L."/>
            <person name="Sadzewicz L."/>
            <person name="Sengamalay N."/>
            <person name="Ott S."/>
            <person name="Godinez A."/>
            <person name="Nagaraj S."/>
            <person name="Vavikolanu K."/>
            <person name="Nadendla S."/>
            <person name="Aluvathingal J."/>
            <person name="Sichtig H."/>
        </authorList>
    </citation>
    <scope>NUCLEOTIDE SEQUENCE [LARGE SCALE GENOMIC DNA]</scope>
    <source>
        <strain evidence="8">FDAARGOS_361</strain>
    </source>
</reference>
<accession>E9BA64</accession>
<dbReference type="Gene3D" id="3.80.10.10">
    <property type="entry name" value="Ribonuclease Inhibitor"/>
    <property type="match status" value="1"/>
</dbReference>
<accession>A0A3S7WQZ4</accession>
<dbReference type="GeneID" id="13392196"/>
<dbReference type="EMBL" id="RHLC01000036">
    <property type="protein sequence ID" value="TPP46659.1"/>
    <property type="molecule type" value="Genomic_DNA"/>
</dbReference>